<evidence type="ECO:0000259" key="8">
    <source>
        <dbReference type="PROSITE" id="PS50261"/>
    </source>
</evidence>
<dbReference type="Pfam" id="PF00002">
    <property type="entry name" value="7tm_2"/>
    <property type="match status" value="1"/>
</dbReference>
<feature type="transmembrane region" description="Helical" evidence="6">
    <location>
        <begin position="337"/>
        <end position="358"/>
    </location>
</feature>
<name>A0A834FSJ7_ORYME</name>
<feature type="domain" description="G-protein coupled receptors family 2 profile 2" evidence="8">
    <location>
        <begin position="179"/>
        <end position="429"/>
    </location>
</feature>
<sequence>MPCSPGPGLALRFLRLNAKRPESVTTEPKQPPDLFDIEELLQIANMEATEVLSEKSYVALLYKHSGDFSGVEFHANESQTADNSSTDLFERRLFGLSVSKRRVSGLQETANFTISFTPELNKIPQCVFLDYSTKNFSSEGCRTEWESGQNSVRCFCDHFTYFGVLLVSPSLSPEDVKILTYITSIGCGISLFALVLTAFLLFTNGELQTEDSKKIHANLVIALILLNLHLIPSEVAAESSSPGLCLYMALALHYSLLATFCWMGLEGFHLFRLMVKVFNIYINRYMLKIILVGWGVPALIVSVAVSVKKDFYGLTKSSKSSKMCYITDDTLKYTTTLGVFCLVFLFNIFTFVETVRYICATKSINLRKKNLSEVKKDSITVMILTTLLGLTWGLVFFSFGKLATPGLYVFSIINSLQGFFIFIFIGLSLRKSKGSGASSTSSSS</sequence>
<dbReference type="EMBL" id="WKFB01000014">
    <property type="protein sequence ID" value="KAF6739221.1"/>
    <property type="molecule type" value="Genomic_DNA"/>
</dbReference>
<dbReference type="Gene3D" id="1.20.1070.10">
    <property type="entry name" value="Rhodopsin 7-helix transmembrane proteins"/>
    <property type="match status" value="1"/>
</dbReference>
<dbReference type="GO" id="GO:0007166">
    <property type="term" value="P:cell surface receptor signaling pathway"/>
    <property type="evidence" value="ECO:0007669"/>
    <property type="project" value="InterPro"/>
</dbReference>
<evidence type="ECO:0000256" key="6">
    <source>
        <dbReference type="SAM" id="Phobius"/>
    </source>
</evidence>
<keyword evidence="4 6" id="KW-0472">Membrane</keyword>
<feature type="transmembrane region" description="Helical" evidence="6">
    <location>
        <begin position="285"/>
        <end position="307"/>
    </location>
</feature>
<dbReference type="InterPro" id="IPR000832">
    <property type="entry name" value="GPCR_2_secretin-like"/>
</dbReference>
<evidence type="ECO:0000256" key="1">
    <source>
        <dbReference type="ARBA" id="ARBA00004141"/>
    </source>
</evidence>
<evidence type="ECO:0000256" key="4">
    <source>
        <dbReference type="ARBA" id="ARBA00023136"/>
    </source>
</evidence>
<organism evidence="9 10">
    <name type="scientific">Oryzias melastigma</name>
    <name type="common">Marine medaka</name>
    <dbReference type="NCBI Taxonomy" id="30732"/>
    <lineage>
        <taxon>Eukaryota</taxon>
        <taxon>Metazoa</taxon>
        <taxon>Chordata</taxon>
        <taxon>Craniata</taxon>
        <taxon>Vertebrata</taxon>
        <taxon>Euteleostomi</taxon>
        <taxon>Actinopterygii</taxon>
        <taxon>Neopterygii</taxon>
        <taxon>Teleostei</taxon>
        <taxon>Neoteleostei</taxon>
        <taxon>Acanthomorphata</taxon>
        <taxon>Ovalentaria</taxon>
        <taxon>Atherinomorphae</taxon>
        <taxon>Beloniformes</taxon>
        <taxon>Adrianichthyidae</taxon>
        <taxon>Oryziinae</taxon>
        <taxon>Oryzias</taxon>
    </lineage>
</organism>
<dbReference type="GO" id="GO:0005886">
    <property type="term" value="C:plasma membrane"/>
    <property type="evidence" value="ECO:0007669"/>
    <property type="project" value="TreeGrafter"/>
</dbReference>
<feature type="transmembrane region" description="Helical" evidence="6">
    <location>
        <begin position="215"/>
        <end position="232"/>
    </location>
</feature>
<proteinExistence type="predicted"/>
<dbReference type="GO" id="GO:0004930">
    <property type="term" value="F:G protein-coupled receptor activity"/>
    <property type="evidence" value="ECO:0007669"/>
    <property type="project" value="InterPro"/>
</dbReference>
<dbReference type="PROSITE" id="PS50221">
    <property type="entry name" value="GAIN_B"/>
    <property type="match status" value="1"/>
</dbReference>
<evidence type="ECO:0000313" key="9">
    <source>
        <dbReference type="EMBL" id="KAF6739221.1"/>
    </source>
</evidence>
<gene>
    <name evidence="9" type="ORF">FQA47_025292</name>
</gene>
<feature type="transmembrane region" description="Helical" evidence="6">
    <location>
        <begin position="178"/>
        <end position="203"/>
    </location>
</feature>
<feature type="transmembrane region" description="Helical" evidence="6">
    <location>
        <begin position="406"/>
        <end position="429"/>
    </location>
</feature>
<evidence type="ECO:0000256" key="2">
    <source>
        <dbReference type="ARBA" id="ARBA00022692"/>
    </source>
</evidence>
<accession>A0A834FSJ7</accession>
<dbReference type="InterPro" id="IPR046338">
    <property type="entry name" value="GAIN_dom_sf"/>
</dbReference>
<evidence type="ECO:0000259" key="7">
    <source>
        <dbReference type="PROSITE" id="PS50221"/>
    </source>
</evidence>
<evidence type="ECO:0000256" key="5">
    <source>
        <dbReference type="ARBA" id="ARBA00023157"/>
    </source>
</evidence>
<keyword evidence="3 6" id="KW-1133">Transmembrane helix</keyword>
<keyword evidence="2 6" id="KW-0812">Transmembrane</keyword>
<dbReference type="SMART" id="SM00303">
    <property type="entry name" value="GPS"/>
    <property type="match status" value="1"/>
</dbReference>
<dbReference type="PANTHER" id="PTHR12011">
    <property type="entry name" value="ADHESION G-PROTEIN COUPLED RECEPTOR"/>
    <property type="match status" value="1"/>
</dbReference>
<feature type="transmembrane region" description="Helical" evidence="6">
    <location>
        <begin position="379"/>
        <end position="400"/>
    </location>
</feature>
<comment type="caution">
    <text evidence="9">The sequence shown here is derived from an EMBL/GenBank/DDBJ whole genome shotgun (WGS) entry which is preliminary data.</text>
</comment>
<protein>
    <submittedName>
        <fullName evidence="9">Adhesion G-protein coupled receptor G4</fullName>
    </submittedName>
</protein>
<dbReference type="PRINTS" id="PR00249">
    <property type="entry name" value="GPCRSECRETIN"/>
</dbReference>
<keyword evidence="9" id="KW-0675">Receptor</keyword>
<reference evidence="9" key="1">
    <citation type="journal article" name="BMC Genomics">
        <title>Long-read sequencing and de novo genome assembly of marine medaka (Oryzias melastigma).</title>
        <authorList>
            <person name="Liang P."/>
            <person name="Saqib H.S.A."/>
            <person name="Ni X."/>
            <person name="Shen Y."/>
        </authorList>
    </citation>
    <scope>NUCLEOTIDE SEQUENCE</scope>
    <source>
        <strain evidence="9">Bigg-433</strain>
    </source>
</reference>
<feature type="domain" description="GAIN-B" evidence="7">
    <location>
        <begin position="21"/>
        <end position="172"/>
    </location>
</feature>
<comment type="subcellular location">
    <subcellularLocation>
        <location evidence="1">Membrane</location>
        <topology evidence="1">Multi-pass membrane protein</topology>
    </subcellularLocation>
</comment>
<evidence type="ECO:0000313" key="10">
    <source>
        <dbReference type="Proteomes" id="UP000646548"/>
    </source>
</evidence>
<dbReference type="Proteomes" id="UP000646548">
    <property type="component" value="Unassembled WGS sequence"/>
</dbReference>
<evidence type="ECO:0000256" key="3">
    <source>
        <dbReference type="ARBA" id="ARBA00022989"/>
    </source>
</evidence>
<dbReference type="Gene3D" id="2.60.220.50">
    <property type="match status" value="1"/>
</dbReference>
<keyword evidence="5" id="KW-1015">Disulfide bond</keyword>
<dbReference type="AlphaFoldDB" id="A0A834FSJ7"/>
<dbReference type="Pfam" id="PF01825">
    <property type="entry name" value="GPS"/>
    <property type="match status" value="1"/>
</dbReference>
<feature type="transmembrane region" description="Helical" evidence="6">
    <location>
        <begin position="244"/>
        <end position="265"/>
    </location>
</feature>
<dbReference type="GO" id="GO:0007189">
    <property type="term" value="P:adenylate cyclase-activating G protein-coupled receptor signaling pathway"/>
    <property type="evidence" value="ECO:0007669"/>
    <property type="project" value="TreeGrafter"/>
</dbReference>
<dbReference type="InterPro" id="IPR000203">
    <property type="entry name" value="GPS"/>
</dbReference>
<dbReference type="InterPro" id="IPR057244">
    <property type="entry name" value="GAIN_B"/>
</dbReference>
<dbReference type="InterPro" id="IPR017981">
    <property type="entry name" value="GPCR_2-like_7TM"/>
</dbReference>
<dbReference type="PROSITE" id="PS50261">
    <property type="entry name" value="G_PROTEIN_RECEP_F2_4"/>
    <property type="match status" value="1"/>
</dbReference>
<dbReference type="PANTHER" id="PTHR12011:SF326">
    <property type="entry name" value="ADHESION G-PROTEIN COUPLED RECEPTOR G5"/>
    <property type="match status" value="1"/>
</dbReference>